<sequence length="157" mass="18285">MCNRKFITSNKSSLNAKEHEQLLKKQYRQLWKRQFQLVKKIEKSLHFTLPITYRCPMKSKRKQTSSIISNSSQSYFSLFQQPSSRRKLNNQFSTKTNRLKSAVNISFIDDKSHETSINKIPNEIHSSSLLNIPSRNISTHKIHSLNANVEKASMSIM</sequence>
<dbReference type="EMBL" id="CAJNRF010014018">
    <property type="protein sequence ID" value="CAF2153759.1"/>
    <property type="molecule type" value="Genomic_DNA"/>
</dbReference>
<evidence type="ECO:0000313" key="2">
    <source>
        <dbReference type="EMBL" id="CAF2153759.1"/>
    </source>
</evidence>
<dbReference type="EMBL" id="CAJNRG010013842">
    <property type="protein sequence ID" value="CAF2151970.1"/>
    <property type="molecule type" value="Genomic_DNA"/>
</dbReference>
<gene>
    <name evidence="2" type="ORF">WKI299_LOCUS30843</name>
    <name evidence="1" type="ORF">XDN619_LOCUS28823</name>
</gene>
<evidence type="ECO:0000313" key="3">
    <source>
        <dbReference type="Proteomes" id="UP000663856"/>
    </source>
</evidence>
<evidence type="ECO:0000313" key="1">
    <source>
        <dbReference type="EMBL" id="CAF2151970.1"/>
    </source>
</evidence>
<protein>
    <submittedName>
        <fullName evidence="2">Uncharacterized protein</fullName>
    </submittedName>
</protein>
<dbReference type="AlphaFoldDB" id="A0A816Y8L9"/>
<proteinExistence type="predicted"/>
<dbReference type="Proteomes" id="UP000663887">
    <property type="component" value="Unassembled WGS sequence"/>
</dbReference>
<organism evidence="2 3">
    <name type="scientific">Rotaria magnacalcarata</name>
    <dbReference type="NCBI Taxonomy" id="392030"/>
    <lineage>
        <taxon>Eukaryota</taxon>
        <taxon>Metazoa</taxon>
        <taxon>Spiralia</taxon>
        <taxon>Gnathifera</taxon>
        <taxon>Rotifera</taxon>
        <taxon>Eurotatoria</taxon>
        <taxon>Bdelloidea</taxon>
        <taxon>Philodinida</taxon>
        <taxon>Philodinidae</taxon>
        <taxon>Rotaria</taxon>
    </lineage>
</organism>
<reference evidence="2" key="1">
    <citation type="submission" date="2021-02" db="EMBL/GenBank/DDBJ databases">
        <authorList>
            <person name="Nowell W R."/>
        </authorList>
    </citation>
    <scope>NUCLEOTIDE SEQUENCE</scope>
</reference>
<dbReference type="Proteomes" id="UP000663856">
    <property type="component" value="Unassembled WGS sequence"/>
</dbReference>
<accession>A0A816Y8L9</accession>
<name>A0A816Y8L9_9BILA</name>
<comment type="caution">
    <text evidence="2">The sequence shown here is derived from an EMBL/GenBank/DDBJ whole genome shotgun (WGS) entry which is preliminary data.</text>
</comment>